<proteinExistence type="predicted"/>
<evidence type="ECO:0000313" key="1">
    <source>
        <dbReference type="EMBL" id="JAH70008.1"/>
    </source>
</evidence>
<sequence>MHARKSQIQHVLVHTECKKSTAHKILSFFFSMWSALPASSAL</sequence>
<organism evidence="1">
    <name type="scientific">Anguilla anguilla</name>
    <name type="common">European freshwater eel</name>
    <name type="synonym">Muraena anguilla</name>
    <dbReference type="NCBI Taxonomy" id="7936"/>
    <lineage>
        <taxon>Eukaryota</taxon>
        <taxon>Metazoa</taxon>
        <taxon>Chordata</taxon>
        <taxon>Craniata</taxon>
        <taxon>Vertebrata</taxon>
        <taxon>Euteleostomi</taxon>
        <taxon>Actinopterygii</taxon>
        <taxon>Neopterygii</taxon>
        <taxon>Teleostei</taxon>
        <taxon>Anguilliformes</taxon>
        <taxon>Anguillidae</taxon>
        <taxon>Anguilla</taxon>
    </lineage>
</organism>
<reference evidence="1" key="2">
    <citation type="journal article" date="2015" name="Fish Shellfish Immunol.">
        <title>Early steps in the European eel (Anguilla anguilla)-Vibrio vulnificus interaction in the gills: Role of the RtxA13 toxin.</title>
        <authorList>
            <person name="Callol A."/>
            <person name="Pajuelo D."/>
            <person name="Ebbesson L."/>
            <person name="Teles M."/>
            <person name="MacKenzie S."/>
            <person name="Amaro C."/>
        </authorList>
    </citation>
    <scope>NUCLEOTIDE SEQUENCE</scope>
</reference>
<protein>
    <submittedName>
        <fullName evidence="1">Uncharacterized protein</fullName>
    </submittedName>
</protein>
<name>A0A0E9UYE3_ANGAN</name>
<dbReference type="EMBL" id="GBXM01038569">
    <property type="protein sequence ID" value="JAH70008.1"/>
    <property type="molecule type" value="Transcribed_RNA"/>
</dbReference>
<accession>A0A0E9UYE3</accession>
<reference evidence="1" key="1">
    <citation type="submission" date="2014-11" db="EMBL/GenBank/DDBJ databases">
        <authorList>
            <person name="Amaro Gonzalez C."/>
        </authorList>
    </citation>
    <scope>NUCLEOTIDE SEQUENCE</scope>
</reference>
<dbReference type="AlphaFoldDB" id="A0A0E9UYE3"/>